<feature type="region of interest" description="Disordered" evidence="1">
    <location>
        <begin position="58"/>
        <end position="84"/>
    </location>
</feature>
<gene>
    <name evidence="3" type="ORF">GCM10011333_33020</name>
</gene>
<dbReference type="AlphaFoldDB" id="A0A8J2U171"/>
<evidence type="ECO:0000256" key="1">
    <source>
        <dbReference type="SAM" id="MobiDB-lite"/>
    </source>
</evidence>
<comment type="caution">
    <text evidence="3">The sequence shown here is derived from an EMBL/GenBank/DDBJ whole genome shotgun (WGS) entry which is preliminary data.</text>
</comment>
<dbReference type="Proteomes" id="UP000616114">
    <property type="component" value="Unassembled WGS sequence"/>
</dbReference>
<evidence type="ECO:0000313" key="4">
    <source>
        <dbReference type="Proteomes" id="UP000616114"/>
    </source>
</evidence>
<keyword evidence="2" id="KW-0812">Transmembrane</keyword>
<reference evidence="3" key="2">
    <citation type="submission" date="2020-09" db="EMBL/GenBank/DDBJ databases">
        <authorList>
            <person name="Sun Q."/>
            <person name="Zhou Y."/>
        </authorList>
    </citation>
    <scope>NUCLEOTIDE SEQUENCE</scope>
    <source>
        <strain evidence="3">CGMCC 1.12785</strain>
    </source>
</reference>
<sequence>MVSSMHPILPARTDSGSRTGEWASFPGRKHMASGDEQFAGCSRIVARVFPCMSPRHGAMKRKDDCAARGPHGTRWPKSSHRRTRVTQGMSMRSLGFTALFLFPPFSLLVALAIR</sequence>
<keyword evidence="2" id="KW-1133">Transmembrane helix</keyword>
<dbReference type="EMBL" id="BMFY01000021">
    <property type="protein sequence ID" value="GGA27642.1"/>
    <property type="molecule type" value="Genomic_DNA"/>
</dbReference>
<proteinExistence type="predicted"/>
<evidence type="ECO:0000256" key="2">
    <source>
        <dbReference type="SAM" id="Phobius"/>
    </source>
</evidence>
<organism evidence="3 4">
    <name type="scientific">Sediminivirga luteola</name>
    <dbReference type="NCBI Taxonomy" id="1774748"/>
    <lineage>
        <taxon>Bacteria</taxon>
        <taxon>Bacillati</taxon>
        <taxon>Actinomycetota</taxon>
        <taxon>Actinomycetes</taxon>
        <taxon>Micrococcales</taxon>
        <taxon>Brevibacteriaceae</taxon>
        <taxon>Sediminivirga</taxon>
    </lineage>
</organism>
<feature type="region of interest" description="Disordered" evidence="1">
    <location>
        <begin position="1"/>
        <end position="33"/>
    </location>
</feature>
<feature type="transmembrane region" description="Helical" evidence="2">
    <location>
        <begin position="94"/>
        <end position="113"/>
    </location>
</feature>
<keyword evidence="2" id="KW-0472">Membrane</keyword>
<name>A0A8J2U171_9MICO</name>
<reference evidence="3" key="1">
    <citation type="journal article" date="2014" name="Int. J. Syst. Evol. Microbiol.">
        <title>Complete genome sequence of Corynebacterium casei LMG S-19264T (=DSM 44701T), isolated from a smear-ripened cheese.</title>
        <authorList>
            <consortium name="US DOE Joint Genome Institute (JGI-PGF)"/>
            <person name="Walter F."/>
            <person name="Albersmeier A."/>
            <person name="Kalinowski J."/>
            <person name="Ruckert C."/>
        </authorList>
    </citation>
    <scope>NUCLEOTIDE SEQUENCE</scope>
    <source>
        <strain evidence="3">CGMCC 1.12785</strain>
    </source>
</reference>
<accession>A0A8J2U171</accession>
<protein>
    <submittedName>
        <fullName evidence="3">Uncharacterized protein</fullName>
    </submittedName>
</protein>
<evidence type="ECO:0000313" key="3">
    <source>
        <dbReference type="EMBL" id="GGA27642.1"/>
    </source>
</evidence>
<keyword evidence="4" id="KW-1185">Reference proteome</keyword>